<name>A0A0F9X9A8_9ZZZZ</name>
<dbReference type="AlphaFoldDB" id="A0A0F9X9A8"/>
<sequence>MFKYRITKTSISTNVEEFEVIAPSDMVAESLAAEYENDIEGKIKLVGGYDDSIGNCDIVVDSVEEYPRIKKKKD</sequence>
<proteinExistence type="predicted"/>
<accession>A0A0F9X9A8</accession>
<protein>
    <submittedName>
        <fullName evidence="1">Uncharacterized protein</fullName>
    </submittedName>
</protein>
<evidence type="ECO:0000313" key="1">
    <source>
        <dbReference type="EMBL" id="KKN95561.1"/>
    </source>
</evidence>
<reference evidence="1" key="1">
    <citation type="journal article" date="2015" name="Nature">
        <title>Complex archaea that bridge the gap between prokaryotes and eukaryotes.</title>
        <authorList>
            <person name="Spang A."/>
            <person name="Saw J.H."/>
            <person name="Jorgensen S.L."/>
            <person name="Zaremba-Niedzwiedzka K."/>
            <person name="Martijn J."/>
            <person name="Lind A.E."/>
            <person name="van Eijk R."/>
            <person name="Schleper C."/>
            <person name="Guy L."/>
            <person name="Ettema T.J."/>
        </authorList>
    </citation>
    <scope>NUCLEOTIDE SEQUENCE</scope>
</reference>
<comment type="caution">
    <text evidence="1">The sequence shown here is derived from an EMBL/GenBank/DDBJ whole genome shotgun (WGS) entry which is preliminary data.</text>
</comment>
<gene>
    <name evidence="1" type="ORF">LCGC14_0174290</name>
</gene>
<dbReference type="EMBL" id="LAZR01000069">
    <property type="protein sequence ID" value="KKN95561.1"/>
    <property type="molecule type" value="Genomic_DNA"/>
</dbReference>
<organism evidence="1">
    <name type="scientific">marine sediment metagenome</name>
    <dbReference type="NCBI Taxonomy" id="412755"/>
    <lineage>
        <taxon>unclassified sequences</taxon>
        <taxon>metagenomes</taxon>
        <taxon>ecological metagenomes</taxon>
    </lineage>
</organism>